<dbReference type="EMBL" id="BMUT01000003">
    <property type="protein sequence ID" value="GGX75665.1"/>
    <property type="molecule type" value="Genomic_DNA"/>
</dbReference>
<dbReference type="Proteomes" id="UP000659223">
    <property type="component" value="Unassembled WGS sequence"/>
</dbReference>
<sequence>MRLLEQVDWVALPYRRVWSSGVLVAAAQQGRRILSPPPVGADAYGPALEDWQIVEPWDDDVAVLRWQEALMVPQEGQRMASGPGALTLPRWDEAADALGDFYHRILAA</sequence>
<reference evidence="2" key="1">
    <citation type="journal article" date="2019" name="Int. J. Syst. Evol. Microbiol.">
        <title>The Global Catalogue of Microorganisms (GCM) 10K type strain sequencing project: providing services to taxonomists for standard genome sequencing and annotation.</title>
        <authorList>
            <consortium name="The Broad Institute Genomics Platform"/>
            <consortium name="The Broad Institute Genome Sequencing Center for Infectious Disease"/>
            <person name="Wu L."/>
            <person name="Ma J."/>
        </authorList>
    </citation>
    <scope>NUCLEOTIDE SEQUENCE [LARGE SCALE GENOMIC DNA]</scope>
    <source>
        <strain evidence="2">JCM 4586</strain>
    </source>
</reference>
<evidence type="ECO:0000313" key="2">
    <source>
        <dbReference type="Proteomes" id="UP000659223"/>
    </source>
</evidence>
<name>A0ABQ2Y8R4_9ACTN</name>
<evidence type="ECO:0000313" key="1">
    <source>
        <dbReference type="EMBL" id="GGX75665.1"/>
    </source>
</evidence>
<organism evidence="1 2">
    <name type="scientific">Streptomyces hiroshimensis</name>
    <dbReference type="NCBI Taxonomy" id="66424"/>
    <lineage>
        <taxon>Bacteria</taxon>
        <taxon>Bacillati</taxon>
        <taxon>Actinomycetota</taxon>
        <taxon>Actinomycetes</taxon>
        <taxon>Kitasatosporales</taxon>
        <taxon>Streptomycetaceae</taxon>
        <taxon>Streptomyces</taxon>
    </lineage>
</organism>
<accession>A0ABQ2Y8R4</accession>
<gene>
    <name evidence="1" type="ORF">GCM10010324_21420</name>
</gene>
<comment type="caution">
    <text evidence="1">The sequence shown here is derived from an EMBL/GenBank/DDBJ whole genome shotgun (WGS) entry which is preliminary data.</text>
</comment>
<keyword evidence="2" id="KW-1185">Reference proteome</keyword>
<proteinExistence type="predicted"/>
<protein>
    <submittedName>
        <fullName evidence="1">Uncharacterized protein</fullName>
    </submittedName>
</protein>